<dbReference type="SMART" id="SM00448">
    <property type="entry name" value="REC"/>
    <property type="match status" value="1"/>
</dbReference>
<dbReference type="InterPro" id="IPR001789">
    <property type="entry name" value="Sig_transdc_resp-reg_receiver"/>
</dbReference>
<evidence type="ECO:0000259" key="5">
    <source>
        <dbReference type="PROSITE" id="PS50110"/>
    </source>
</evidence>
<dbReference type="GO" id="GO:0000160">
    <property type="term" value="P:phosphorelay signal transduction system"/>
    <property type="evidence" value="ECO:0007669"/>
    <property type="project" value="InterPro"/>
</dbReference>
<evidence type="ECO:0000256" key="1">
    <source>
        <dbReference type="ARBA" id="ARBA00022553"/>
    </source>
</evidence>
<protein>
    <submittedName>
        <fullName evidence="6">Two component transcriptional regulator, LuxR family</fullName>
    </submittedName>
</protein>
<dbReference type="SUPFAM" id="SSF46894">
    <property type="entry name" value="C-terminal effector domain of the bipartite response regulators"/>
    <property type="match status" value="1"/>
</dbReference>
<dbReference type="PROSITE" id="PS50110">
    <property type="entry name" value="RESPONSE_REGULATORY"/>
    <property type="match status" value="1"/>
</dbReference>
<dbReference type="OrthoDB" id="9797341at2"/>
<dbReference type="PRINTS" id="PR00038">
    <property type="entry name" value="HTHLUXR"/>
</dbReference>
<dbReference type="InterPro" id="IPR000792">
    <property type="entry name" value="Tscrpt_reg_LuxR_C"/>
</dbReference>
<evidence type="ECO:0000259" key="4">
    <source>
        <dbReference type="PROSITE" id="PS50043"/>
    </source>
</evidence>
<dbReference type="RefSeq" id="WP_089765445.1">
    <property type="nucleotide sequence ID" value="NZ_BKAT01000057.1"/>
</dbReference>
<dbReference type="PANTHER" id="PTHR43214">
    <property type="entry name" value="TWO-COMPONENT RESPONSE REGULATOR"/>
    <property type="match status" value="1"/>
</dbReference>
<feature type="modified residue" description="4-aspartylphosphate" evidence="3">
    <location>
        <position position="58"/>
    </location>
</feature>
<dbReference type="SMART" id="SM00421">
    <property type="entry name" value="HTH_LUXR"/>
    <property type="match status" value="1"/>
</dbReference>
<reference evidence="7" key="1">
    <citation type="submission" date="2016-10" db="EMBL/GenBank/DDBJ databases">
        <authorList>
            <person name="Varghese N."/>
            <person name="Submissions S."/>
        </authorList>
    </citation>
    <scope>NUCLEOTIDE SEQUENCE [LARGE SCALE GENOMIC DNA]</scope>
    <source>
        <strain evidence="7">DSM 23920</strain>
    </source>
</reference>
<dbReference type="AlphaFoldDB" id="A0A1H4GCK2"/>
<dbReference type="PANTHER" id="PTHR43214:SF43">
    <property type="entry name" value="TWO-COMPONENT RESPONSE REGULATOR"/>
    <property type="match status" value="1"/>
</dbReference>
<evidence type="ECO:0000313" key="7">
    <source>
        <dbReference type="Proteomes" id="UP000199656"/>
    </source>
</evidence>
<dbReference type="EMBL" id="FNRL01000035">
    <property type="protein sequence ID" value="SEB06638.1"/>
    <property type="molecule type" value="Genomic_DNA"/>
</dbReference>
<proteinExistence type="predicted"/>
<dbReference type="InterPro" id="IPR058245">
    <property type="entry name" value="NreC/VraR/RcsB-like_REC"/>
</dbReference>
<dbReference type="PROSITE" id="PS00622">
    <property type="entry name" value="HTH_LUXR_1"/>
    <property type="match status" value="1"/>
</dbReference>
<dbReference type="InterPro" id="IPR016032">
    <property type="entry name" value="Sig_transdc_resp-reg_C-effctor"/>
</dbReference>
<dbReference type="InterPro" id="IPR011006">
    <property type="entry name" value="CheY-like_superfamily"/>
</dbReference>
<keyword evidence="2" id="KW-0238">DNA-binding</keyword>
<evidence type="ECO:0000256" key="3">
    <source>
        <dbReference type="PROSITE-ProRule" id="PRU00169"/>
    </source>
</evidence>
<sequence length="211" mass="23142">MSDDQKILAVVDDHPIVIEGIKHLLKNEPAYSEVLSFMTAASFLAYARNNTVDIVLLDIMLPDADGVDVCKSIKELLPGACVLGMSNQSERSTVLNLLQNGASGYILKSTGAGEILDCIKTALGGEVALCSEIRDLMVNSLVKDAKQLPAVTKREKQLLKLLAEGKTTAMIAEELFLSRFTIDTYRKNLLQKFNVKNTTELLMLVTQEKLL</sequence>
<dbReference type="STRING" id="408074.SAMN05660909_05119"/>
<feature type="domain" description="Response regulatory" evidence="5">
    <location>
        <begin position="7"/>
        <end position="123"/>
    </location>
</feature>
<accession>A0A1H4GCK2</accession>
<dbReference type="Pfam" id="PF00072">
    <property type="entry name" value="Response_reg"/>
    <property type="match status" value="1"/>
</dbReference>
<dbReference type="CDD" id="cd06170">
    <property type="entry name" value="LuxR_C_like"/>
    <property type="match status" value="1"/>
</dbReference>
<dbReference type="Proteomes" id="UP000199656">
    <property type="component" value="Unassembled WGS sequence"/>
</dbReference>
<feature type="domain" description="HTH luxR-type" evidence="4">
    <location>
        <begin position="144"/>
        <end position="209"/>
    </location>
</feature>
<dbReference type="SUPFAM" id="SSF52172">
    <property type="entry name" value="CheY-like"/>
    <property type="match status" value="1"/>
</dbReference>
<evidence type="ECO:0000313" key="6">
    <source>
        <dbReference type="EMBL" id="SEB06638.1"/>
    </source>
</evidence>
<dbReference type="GO" id="GO:0006355">
    <property type="term" value="P:regulation of DNA-templated transcription"/>
    <property type="evidence" value="ECO:0007669"/>
    <property type="project" value="InterPro"/>
</dbReference>
<gene>
    <name evidence="6" type="ORF">SAMN05660909_05119</name>
</gene>
<dbReference type="CDD" id="cd17535">
    <property type="entry name" value="REC_NarL-like"/>
    <property type="match status" value="1"/>
</dbReference>
<dbReference type="Gene3D" id="3.40.50.2300">
    <property type="match status" value="1"/>
</dbReference>
<organism evidence="6 7">
    <name type="scientific">Chitinophaga terrae</name>
    <name type="common">ex Kim and Jung 2007</name>
    <dbReference type="NCBI Taxonomy" id="408074"/>
    <lineage>
        <taxon>Bacteria</taxon>
        <taxon>Pseudomonadati</taxon>
        <taxon>Bacteroidota</taxon>
        <taxon>Chitinophagia</taxon>
        <taxon>Chitinophagales</taxon>
        <taxon>Chitinophagaceae</taxon>
        <taxon>Chitinophaga</taxon>
    </lineage>
</organism>
<dbReference type="Pfam" id="PF00196">
    <property type="entry name" value="GerE"/>
    <property type="match status" value="1"/>
</dbReference>
<evidence type="ECO:0000256" key="2">
    <source>
        <dbReference type="ARBA" id="ARBA00023125"/>
    </source>
</evidence>
<dbReference type="InterPro" id="IPR039420">
    <property type="entry name" value="WalR-like"/>
</dbReference>
<keyword evidence="1 3" id="KW-0597">Phosphoprotein</keyword>
<dbReference type="GO" id="GO:0003677">
    <property type="term" value="F:DNA binding"/>
    <property type="evidence" value="ECO:0007669"/>
    <property type="project" value="UniProtKB-KW"/>
</dbReference>
<name>A0A1H4GCK2_9BACT</name>
<keyword evidence="7" id="KW-1185">Reference proteome</keyword>
<dbReference type="PROSITE" id="PS50043">
    <property type="entry name" value="HTH_LUXR_2"/>
    <property type="match status" value="1"/>
</dbReference>